<dbReference type="InterPro" id="IPR013595">
    <property type="entry name" value="Pept_S33_TAP-like_C"/>
</dbReference>
<dbReference type="Gene3D" id="3.40.50.1820">
    <property type="entry name" value="alpha/beta hydrolase"/>
    <property type="match status" value="1"/>
</dbReference>
<gene>
    <name evidence="4" type="ORF">EAS62_19320</name>
</gene>
<dbReference type="PRINTS" id="PR00111">
    <property type="entry name" value="ABHYDROLASE"/>
</dbReference>
<dbReference type="Proteomes" id="UP000289946">
    <property type="component" value="Unassembled WGS sequence"/>
</dbReference>
<feature type="compositionally biased region" description="Basic and acidic residues" evidence="1">
    <location>
        <begin position="236"/>
        <end position="255"/>
    </location>
</feature>
<dbReference type="Pfam" id="PF08386">
    <property type="entry name" value="Abhydrolase_4"/>
    <property type="match status" value="1"/>
</dbReference>
<feature type="domain" description="Peptidase S33 tripeptidyl aminopeptidase-like C-terminal" evidence="3">
    <location>
        <begin position="176"/>
        <end position="242"/>
    </location>
</feature>
<dbReference type="GO" id="GO:0016787">
    <property type="term" value="F:hydrolase activity"/>
    <property type="evidence" value="ECO:0007669"/>
    <property type="project" value="UniProtKB-KW"/>
</dbReference>
<sequence>MLLHGAEADHSMFDAFGALLAPHFTVIAYDQRDSGATRNPPQSYGLEELADDAAALIVAFGYRRAHVFGTSLGGVIAQVLAARHAGRIDRLVLSSTFRPGASVMSINPEGFPAFAALRNRMPESVCEFAEYFVPPDYIAAHPEVLAIFTSSTRDAEQKQRRGAILTQPIAFEPGAITAPTLVLAGGADRLIPPAHTLSLAREIAGAKTATIAGIGHIGTIQDPAAVAAEVRAFLRGDQTKQRQNTEEDDHGDQRGGSRHAL</sequence>
<dbReference type="InterPro" id="IPR000073">
    <property type="entry name" value="AB_hydrolase_1"/>
</dbReference>
<name>A0ABY0DJ74_9BRAD</name>
<dbReference type="InterPro" id="IPR050471">
    <property type="entry name" value="AB_hydrolase"/>
</dbReference>
<evidence type="ECO:0000256" key="1">
    <source>
        <dbReference type="SAM" id="MobiDB-lite"/>
    </source>
</evidence>
<keyword evidence="4" id="KW-0378">Hydrolase</keyword>
<evidence type="ECO:0000259" key="3">
    <source>
        <dbReference type="Pfam" id="PF08386"/>
    </source>
</evidence>
<feature type="domain" description="AB hydrolase-1" evidence="2">
    <location>
        <begin position="2"/>
        <end position="122"/>
    </location>
</feature>
<reference evidence="4 5" key="1">
    <citation type="submission" date="2018-10" db="EMBL/GenBank/DDBJ databases">
        <title>Bradyrhizobium sp. nov., isolated from effective nodules of peanut in China.</title>
        <authorList>
            <person name="Li Y."/>
        </authorList>
    </citation>
    <scope>NUCLEOTIDE SEQUENCE [LARGE SCALE GENOMIC DNA]</scope>
    <source>
        <strain evidence="4 5">CCBAU 51781</strain>
    </source>
</reference>
<dbReference type="EMBL" id="RDRA01000010">
    <property type="protein sequence ID" value="RXG93697.1"/>
    <property type="molecule type" value="Genomic_DNA"/>
</dbReference>
<evidence type="ECO:0000313" key="5">
    <source>
        <dbReference type="Proteomes" id="UP000289946"/>
    </source>
</evidence>
<accession>A0ABY0DJ74</accession>
<dbReference type="PANTHER" id="PTHR43433:SF5">
    <property type="entry name" value="AB HYDROLASE-1 DOMAIN-CONTAINING PROTEIN"/>
    <property type="match status" value="1"/>
</dbReference>
<proteinExistence type="predicted"/>
<feature type="region of interest" description="Disordered" evidence="1">
    <location>
        <begin position="236"/>
        <end position="261"/>
    </location>
</feature>
<dbReference type="PANTHER" id="PTHR43433">
    <property type="entry name" value="HYDROLASE, ALPHA/BETA FOLD FAMILY PROTEIN"/>
    <property type="match status" value="1"/>
</dbReference>
<comment type="caution">
    <text evidence="4">The sequence shown here is derived from an EMBL/GenBank/DDBJ whole genome shotgun (WGS) entry which is preliminary data.</text>
</comment>
<dbReference type="RefSeq" id="WP_128940393.1">
    <property type="nucleotide sequence ID" value="NZ_RDRA01000010.1"/>
</dbReference>
<organism evidence="4 5">
    <name type="scientific">Bradyrhizobium zhanjiangense</name>
    <dbReference type="NCBI Taxonomy" id="1325107"/>
    <lineage>
        <taxon>Bacteria</taxon>
        <taxon>Pseudomonadati</taxon>
        <taxon>Pseudomonadota</taxon>
        <taxon>Alphaproteobacteria</taxon>
        <taxon>Hyphomicrobiales</taxon>
        <taxon>Nitrobacteraceae</taxon>
        <taxon>Bradyrhizobium</taxon>
    </lineage>
</organism>
<dbReference type="InterPro" id="IPR029058">
    <property type="entry name" value="AB_hydrolase_fold"/>
</dbReference>
<evidence type="ECO:0000259" key="2">
    <source>
        <dbReference type="Pfam" id="PF00561"/>
    </source>
</evidence>
<evidence type="ECO:0000313" key="4">
    <source>
        <dbReference type="EMBL" id="RXG93697.1"/>
    </source>
</evidence>
<protein>
    <submittedName>
        <fullName evidence="4">Alpha/beta fold hydrolase</fullName>
    </submittedName>
</protein>
<dbReference type="SUPFAM" id="SSF53474">
    <property type="entry name" value="alpha/beta-Hydrolases"/>
    <property type="match status" value="1"/>
</dbReference>
<keyword evidence="5" id="KW-1185">Reference proteome</keyword>
<dbReference type="Pfam" id="PF00561">
    <property type="entry name" value="Abhydrolase_1"/>
    <property type="match status" value="1"/>
</dbReference>